<accession>A0A9X2WLM0</accession>
<gene>
    <name evidence="3" type="ORF">NE535_07325</name>
</gene>
<feature type="domain" description="AAA" evidence="2">
    <location>
        <begin position="1"/>
        <end position="177"/>
    </location>
</feature>
<dbReference type="Proteomes" id="UP001155546">
    <property type="component" value="Unassembled WGS sequence"/>
</dbReference>
<dbReference type="InterPro" id="IPR025669">
    <property type="entry name" value="AAA_dom"/>
</dbReference>
<dbReference type="PANTHER" id="PTHR13696:SF69">
    <property type="entry name" value="PLASMID PARTITIONING PROTEIN-RELATED"/>
    <property type="match status" value="1"/>
</dbReference>
<dbReference type="RefSeq" id="WP_261298002.1">
    <property type="nucleotide sequence ID" value="NZ_JAMTCD010000007.1"/>
</dbReference>
<dbReference type="Gene3D" id="3.40.50.300">
    <property type="entry name" value="P-loop containing nucleotide triphosphate hydrolases"/>
    <property type="match status" value="1"/>
</dbReference>
<sequence length="264" mass="29260">MKVWTVANQKGGVGKTTTVASLAGAFVKRGQRVLMIDTDPHASLGYYLGIDSEEVPGSLYDVFVNHKSLTQEFIKQYILPTQIEGLDLIPATMALATLDRALGHQEGMGLVLRNLLVLLEDCYDVAIIDCPPVLGVLMVNALAASQHIIIPVQTEFLAIKGLDRMIKTMELMGRSKKTRYSYSVVPTMYDKRTKASPIALAYMQEKYNKNLWPDNVIPVDTKFRDASLAHLPASHYSPSSRGVKAYSLLLDYLETQEFAHVKIG</sequence>
<comment type="caution">
    <text evidence="3">The sequence shown here is derived from an EMBL/GenBank/DDBJ whole genome shotgun (WGS) entry which is preliminary data.</text>
</comment>
<organism evidence="3 4">
    <name type="scientific">Shewanella holmiensis</name>
    <dbReference type="NCBI Taxonomy" id="2952222"/>
    <lineage>
        <taxon>Bacteria</taxon>
        <taxon>Pseudomonadati</taxon>
        <taxon>Pseudomonadota</taxon>
        <taxon>Gammaproteobacteria</taxon>
        <taxon>Alteromonadales</taxon>
        <taxon>Shewanellaceae</taxon>
        <taxon>Shewanella</taxon>
    </lineage>
</organism>
<dbReference type="PANTHER" id="PTHR13696">
    <property type="entry name" value="P-LOOP CONTAINING NUCLEOSIDE TRIPHOSPHATE HYDROLASE"/>
    <property type="match status" value="1"/>
</dbReference>
<keyword evidence="4" id="KW-1185">Reference proteome</keyword>
<dbReference type="InterPro" id="IPR050678">
    <property type="entry name" value="DNA_Partitioning_ATPase"/>
</dbReference>
<evidence type="ECO:0000256" key="1">
    <source>
        <dbReference type="ARBA" id="ARBA00060876"/>
    </source>
</evidence>
<proteinExistence type="predicted"/>
<reference evidence="3" key="1">
    <citation type="journal article" date="2023" name="Int. J. Syst. Evol. Microbiol.">
        <title>&lt;i&gt;Shewanella septentrionalis&lt;/i&gt; sp. nov. and &lt;i&gt;Shewanella holmiensis&lt;/i&gt; sp. nov., isolated from Baltic Sea water and sediments.</title>
        <authorList>
            <person name="Martin-Rodriguez A.J."/>
            <person name="Thorell K."/>
            <person name="Joffre E."/>
            <person name="Jensie-Markopoulos S."/>
            <person name="Moore E.R.B."/>
            <person name="Sjoling A."/>
        </authorList>
    </citation>
    <scope>NUCLEOTIDE SEQUENCE</scope>
    <source>
        <strain evidence="3">SP1S2-7</strain>
    </source>
</reference>
<dbReference type="InterPro" id="IPR027417">
    <property type="entry name" value="P-loop_NTPase"/>
</dbReference>
<dbReference type="EMBL" id="JAMTCD010000007">
    <property type="protein sequence ID" value="MCT7941608.1"/>
    <property type="molecule type" value="Genomic_DNA"/>
</dbReference>
<comment type="similarity">
    <text evidence="1">To B.subtilis soj.</text>
</comment>
<dbReference type="AlphaFoldDB" id="A0A9X2WLM0"/>
<dbReference type="FunFam" id="3.40.50.300:FF:000285">
    <property type="entry name" value="Sporulation initiation inhibitor Soj"/>
    <property type="match status" value="1"/>
</dbReference>
<evidence type="ECO:0000313" key="3">
    <source>
        <dbReference type="EMBL" id="MCT7941608.1"/>
    </source>
</evidence>
<name>A0A9X2WLM0_9GAMM</name>
<dbReference type="Pfam" id="PF13614">
    <property type="entry name" value="AAA_31"/>
    <property type="match status" value="1"/>
</dbReference>
<evidence type="ECO:0000313" key="4">
    <source>
        <dbReference type="Proteomes" id="UP001155546"/>
    </source>
</evidence>
<dbReference type="SUPFAM" id="SSF52540">
    <property type="entry name" value="P-loop containing nucleoside triphosphate hydrolases"/>
    <property type="match status" value="1"/>
</dbReference>
<evidence type="ECO:0000259" key="2">
    <source>
        <dbReference type="Pfam" id="PF13614"/>
    </source>
</evidence>
<dbReference type="CDD" id="cd02042">
    <property type="entry name" value="ParAB_family"/>
    <property type="match status" value="1"/>
</dbReference>
<protein>
    <submittedName>
        <fullName evidence="3">ParA family protein</fullName>
    </submittedName>
</protein>